<feature type="region of interest" description="Disordered" evidence="1">
    <location>
        <begin position="24"/>
        <end position="63"/>
    </location>
</feature>
<name>A0A371D1S7_9APHY</name>
<feature type="region of interest" description="Disordered" evidence="1">
    <location>
        <begin position="147"/>
        <end position="199"/>
    </location>
</feature>
<sequence>MSPQVQGPMADIINAYSSWPQPCKSKPLSPTPLKIASNPTSPIPIPRRKTVCPPPSSPVRDQRSPELVFNFDFSISPESSDATHLFLQQRGTGVWRRPLHHTTTYAPLSALGINHEAPTKPYAQEPFLYAVPKVPFHDVQNTHKTVYAGSDAPANPATEHHRMTSGSSHSSLSSFQSSEPSCPPSADVSMDIDGDENFPLTSAFQRPLISASWTSTSQSSLDNTSFPPSVAYRSPSPSPPRQVRSRTRTRHLAPPRPPALRRTTAAAPVVSLNVAQAERYDRGHERSQSPSSGNAQPRKRRSSSVGAEHDIEKLRDPARRMATVVGRGAGRVVSMFEYSKYGSGRPLVSDEDIERSLEKEMQPCEDPSGEVESSASRHQRDGRRDKGDIRGAGSPELERGRTRGRAPVRGAVAATRVRALPGWQWVDA</sequence>
<dbReference type="Proteomes" id="UP000256964">
    <property type="component" value="Unassembled WGS sequence"/>
</dbReference>
<protein>
    <submittedName>
        <fullName evidence="2">Uncharacterized protein</fullName>
    </submittedName>
</protein>
<feature type="compositionally biased region" description="Basic and acidic residues" evidence="1">
    <location>
        <begin position="378"/>
        <end position="389"/>
    </location>
</feature>
<dbReference type="EMBL" id="KZ857426">
    <property type="protein sequence ID" value="RDX46500.1"/>
    <property type="molecule type" value="Genomic_DNA"/>
</dbReference>
<evidence type="ECO:0000313" key="3">
    <source>
        <dbReference type="Proteomes" id="UP000256964"/>
    </source>
</evidence>
<gene>
    <name evidence="2" type="ORF">OH76DRAFT_830140</name>
</gene>
<reference evidence="2 3" key="1">
    <citation type="journal article" date="2018" name="Biotechnol. Biofuels">
        <title>Integrative visual omics of the white-rot fungus Polyporus brumalis exposes the biotechnological potential of its oxidative enzymes for delignifying raw plant biomass.</title>
        <authorList>
            <person name="Miyauchi S."/>
            <person name="Rancon A."/>
            <person name="Drula E."/>
            <person name="Hage H."/>
            <person name="Chaduli D."/>
            <person name="Favel A."/>
            <person name="Grisel S."/>
            <person name="Henrissat B."/>
            <person name="Herpoel-Gimbert I."/>
            <person name="Ruiz-Duenas F.J."/>
            <person name="Chevret D."/>
            <person name="Hainaut M."/>
            <person name="Lin J."/>
            <person name="Wang M."/>
            <person name="Pangilinan J."/>
            <person name="Lipzen A."/>
            <person name="Lesage-Meessen L."/>
            <person name="Navarro D."/>
            <person name="Riley R."/>
            <person name="Grigoriev I.V."/>
            <person name="Zhou S."/>
            <person name="Raouche S."/>
            <person name="Rosso M.N."/>
        </authorList>
    </citation>
    <scope>NUCLEOTIDE SEQUENCE [LARGE SCALE GENOMIC DNA]</scope>
    <source>
        <strain evidence="2 3">BRFM 1820</strain>
    </source>
</reference>
<feature type="compositionally biased region" description="Basic residues" evidence="1">
    <location>
        <begin position="243"/>
        <end position="253"/>
    </location>
</feature>
<keyword evidence="3" id="KW-1185">Reference proteome</keyword>
<feature type="region of interest" description="Disordered" evidence="1">
    <location>
        <begin position="357"/>
        <end position="410"/>
    </location>
</feature>
<evidence type="ECO:0000313" key="2">
    <source>
        <dbReference type="EMBL" id="RDX46500.1"/>
    </source>
</evidence>
<feature type="compositionally biased region" description="Low complexity" evidence="1">
    <location>
        <begin position="165"/>
        <end position="180"/>
    </location>
</feature>
<feature type="region of interest" description="Disordered" evidence="1">
    <location>
        <begin position="213"/>
        <end position="319"/>
    </location>
</feature>
<proteinExistence type="predicted"/>
<organism evidence="2 3">
    <name type="scientific">Lentinus brumalis</name>
    <dbReference type="NCBI Taxonomy" id="2498619"/>
    <lineage>
        <taxon>Eukaryota</taxon>
        <taxon>Fungi</taxon>
        <taxon>Dikarya</taxon>
        <taxon>Basidiomycota</taxon>
        <taxon>Agaricomycotina</taxon>
        <taxon>Agaricomycetes</taxon>
        <taxon>Polyporales</taxon>
        <taxon>Polyporaceae</taxon>
        <taxon>Lentinus</taxon>
    </lineage>
</organism>
<accession>A0A371D1S7</accession>
<dbReference type="AlphaFoldDB" id="A0A371D1S7"/>
<evidence type="ECO:0000256" key="1">
    <source>
        <dbReference type="SAM" id="MobiDB-lite"/>
    </source>
</evidence>
<feature type="compositionally biased region" description="Basic and acidic residues" evidence="1">
    <location>
        <begin position="307"/>
        <end position="319"/>
    </location>
</feature>
<dbReference type="OrthoDB" id="2754671at2759"/>
<feature type="compositionally biased region" description="Basic and acidic residues" evidence="1">
    <location>
        <begin position="278"/>
        <end position="287"/>
    </location>
</feature>